<keyword evidence="7" id="KW-1185">Reference proteome</keyword>
<gene>
    <name evidence="6" type="ORF">CQA63_03005</name>
</gene>
<dbReference type="InterPro" id="IPR018490">
    <property type="entry name" value="cNMP-bd_dom_sf"/>
</dbReference>
<dbReference type="InterPro" id="IPR012318">
    <property type="entry name" value="HTH_CRP"/>
</dbReference>
<proteinExistence type="predicted"/>
<dbReference type="PROSITE" id="PS50042">
    <property type="entry name" value="CNMP_BINDING_3"/>
    <property type="match status" value="1"/>
</dbReference>
<evidence type="ECO:0000313" key="7">
    <source>
        <dbReference type="Proteomes" id="UP000256599"/>
    </source>
</evidence>
<dbReference type="PANTHER" id="PTHR24567:SF26">
    <property type="entry name" value="REGULATORY PROTEIN YEIL"/>
    <property type="match status" value="1"/>
</dbReference>
<dbReference type="PROSITE" id="PS51063">
    <property type="entry name" value="HTH_CRP_2"/>
    <property type="match status" value="1"/>
</dbReference>
<keyword evidence="3" id="KW-0804">Transcription</keyword>
<dbReference type="GO" id="GO:0003700">
    <property type="term" value="F:DNA-binding transcription factor activity"/>
    <property type="evidence" value="ECO:0007669"/>
    <property type="project" value="TreeGrafter"/>
</dbReference>
<dbReference type="Pfam" id="PF00027">
    <property type="entry name" value="cNMP_binding"/>
    <property type="match status" value="1"/>
</dbReference>
<name>A0A3D8I5V8_9HELI</name>
<evidence type="ECO:0000256" key="1">
    <source>
        <dbReference type="ARBA" id="ARBA00023015"/>
    </source>
</evidence>
<dbReference type="SMART" id="SM00419">
    <property type="entry name" value="HTH_CRP"/>
    <property type="match status" value="1"/>
</dbReference>
<protein>
    <submittedName>
        <fullName evidence="6">Crp/Fnr family transcriptional regulator</fullName>
    </submittedName>
</protein>
<organism evidence="6 7">
    <name type="scientific">Helicobacter marmotae</name>
    <dbReference type="NCBI Taxonomy" id="152490"/>
    <lineage>
        <taxon>Bacteria</taxon>
        <taxon>Pseudomonadati</taxon>
        <taxon>Campylobacterota</taxon>
        <taxon>Epsilonproteobacteria</taxon>
        <taxon>Campylobacterales</taxon>
        <taxon>Helicobacteraceae</taxon>
        <taxon>Helicobacter</taxon>
    </lineage>
</organism>
<dbReference type="RefSeq" id="WP_104699314.1">
    <property type="nucleotide sequence ID" value="NZ_FZPP01000004.1"/>
</dbReference>
<dbReference type="InterPro" id="IPR050397">
    <property type="entry name" value="Env_Response_Regulators"/>
</dbReference>
<dbReference type="CDD" id="cd00038">
    <property type="entry name" value="CAP_ED"/>
    <property type="match status" value="1"/>
</dbReference>
<dbReference type="EMBL" id="NXLR01000003">
    <property type="protein sequence ID" value="RDU60532.1"/>
    <property type="molecule type" value="Genomic_DNA"/>
</dbReference>
<dbReference type="GO" id="GO:0005829">
    <property type="term" value="C:cytosol"/>
    <property type="evidence" value="ECO:0007669"/>
    <property type="project" value="TreeGrafter"/>
</dbReference>
<sequence>MEELIRALRSISRTHQYTKDEIIFFEGQKAEHLLLLISGKVRLYKASSNINHTLEHTLHTLCAPQFIAEMPFFMNLAYPANAECVEDCEIMSISARAFYKDCLADKQICLLFITSLCQKVQILETHIATYNQSIQERLLSYLKAHHNQLPSLSQKHIAQSLNISPQSLSRTLKILKKQGILNTSKGKITLL</sequence>
<dbReference type="InterPro" id="IPR000595">
    <property type="entry name" value="cNMP-bd_dom"/>
</dbReference>
<dbReference type="OrthoDB" id="9815457at2"/>
<evidence type="ECO:0000313" key="6">
    <source>
        <dbReference type="EMBL" id="RDU60532.1"/>
    </source>
</evidence>
<comment type="caution">
    <text evidence="6">The sequence shown here is derived from an EMBL/GenBank/DDBJ whole genome shotgun (WGS) entry which is preliminary data.</text>
</comment>
<dbReference type="SUPFAM" id="SSF46785">
    <property type="entry name" value="Winged helix' DNA-binding domain"/>
    <property type="match status" value="1"/>
</dbReference>
<keyword evidence="2" id="KW-0238">DNA-binding</keyword>
<feature type="domain" description="HTH crp-type" evidence="5">
    <location>
        <begin position="132"/>
        <end position="191"/>
    </location>
</feature>
<evidence type="ECO:0000259" key="5">
    <source>
        <dbReference type="PROSITE" id="PS51063"/>
    </source>
</evidence>
<dbReference type="SUPFAM" id="SSF51206">
    <property type="entry name" value="cAMP-binding domain-like"/>
    <property type="match status" value="1"/>
</dbReference>
<dbReference type="Pfam" id="PF13545">
    <property type="entry name" value="HTH_Crp_2"/>
    <property type="match status" value="1"/>
</dbReference>
<dbReference type="InterPro" id="IPR036390">
    <property type="entry name" value="WH_DNA-bd_sf"/>
</dbReference>
<dbReference type="AlphaFoldDB" id="A0A3D8I5V8"/>
<feature type="domain" description="Cyclic nucleotide-binding" evidence="4">
    <location>
        <begin position="1"/>
        <end position="100"/>
    </location>
</feature>
<dbReference type="PANTHER" id="PTHR24567">
    <property type="entry name" value="CRP FAMILY TRANSCRIPTIONAL REGULATORY PROTEIN"/>
    <property type="match status" value="1"/>
</dbReference>
<accession>A0A3D8I5V8</accession>
<dbReference type="GO" id="GO:0003677">
    <property type="term" value="F:DNA binding"/>
    <property type="evidence" value="ECO:0007669"/>
    <property type="project" value="UniProtKB-KW"/>
</dbReference>
<dbReference type="InterPro" id="IPR014710">
    <property type="entry name" value="RmlC-like_jellyroll"/>
</dbReference>
<keyword evidence="1" id="KW-0805">Transcription regulation</keyword>
<dbReference type="Gene3D" id="2.60.120.10">
    <property type="entry name" value="Jelly Rolls"/>
    <property type="match status" value="1"/>
</dbReference>
<dbReference type="Proteomes" id="UP000256599">
    <property type="component" value="Unassembled WGS sequence"/>
</dbReference>
<evidence type="ECO:0000256" key="2">
    <source>
        <dbReference type="ARBA" id="ARBA00023125"/>
    </source>
</evidence>
<evidence type="ECO:0000259" key="4">
    <source>
        <dbReference type="PROSITE" id="PS50042"/>
    </source>
</evidence>
<dbReference type="SMART" id="SM00100">
    <property type="entry name" value="cNMP"/>
    <property type="match status" value="1"/>
</dbReference>
<reference evidence="6 7" key="1">
    <citation type="submission" date="2018-04" db="EMBL/GenBank/DDBJ databases">
        <title>Novel Campyloabacter and Helicobacter Species and Strains.</title>
        <authorList>
            <person name="Mannion A.J."/>
            <person name="Shen Z."/>
            <person name="Fox J.G."/>
        </authorList>
    </citation>
    <scope>NUCLEOTIDE SEQUENCE [LARGE SCALE GENOMIC DNA]</scope>
    <source>
        <strain evidence="6 7">MIT 98-6070</strain>
    </source>
</reference>
<evidence type="ECO:0000256" key="3">
    <source>
        <dbReference type="ARBA" id="ARBA00023163"/>
    </source>
</evidence>